<dbReference type="Proteomes" id="UP000001822">
    <property type="component" value="Chromosome"/>
</dbReference>
<dbReference type="Gene3D" id="3.30.1370.110">
    <property type="match status" value="1"/>
</dbReference>
<dbReference type="KEGG" id="chu:CHU_2242"/>
<dbReference type="OrthoDB" id="9808166at2"/>
<dbReference type="Pfam" id="PF20297">
    <property type="entry name" value="MSSS"/>
    <property type="match status" value="1"/>
</dbReference>
<reference evidence="2 3" key="1">
    <citation type="journal article" date="2007" name="Appl. Environ. Microbiol.">
        <title>Genome sequence of the cellulolytic gliding bacterium Cytophaga hutchinsonii.</title>
        <authorList>
            <person name="Xie G."/>
            <person name="Bruce D.C."/>
            <person name="Challacombe J.F."/>
            <person name="Chertkov O."/>
            <person name="Detter J.C."/>
            <person name="Gilna P."/>
            <person name="Han C.S."/>
            <person name="Lucas S."/>
            <person name="Misra M."/>
            <person name="Myers G.L."/>
            <person name="Richardson P."/>
            <person name="Tapia R."/>
            <person name="Thayer N."/>
            <person name="Thompson L.S."/>
            <person name="Brettin T.S."/>
            <person name="Henrissat B."/>
            <person name="Wilson D.B."/>
            <person name="McBride M.J."/>
        </authorList>
    </citation>
    <scope>NUCLEOTIDE SEQUENCE [LARGE SCALE GENOMIC DNA]</scope>
    <source>
        <strain evidence="3">ATCC 33406 / DSM 1761 / CIP 103989 / NBRC 15051 / NCIMB 9469 / D465</strain>
    </source>
</reference>
<evidence type="ECO:0000313" key="3">
    <source>
        <dbReference type="Proteomes" id="UP000001822"/>
    </source>
</evidence>
<organism evidence="2 3">
    <name type="scientific">Cytophaga hutchinsonii (strain ATCC 33406 / DSM 1761 / CIP 103989 / NBRC 15051 / NCIMB 9469 / D465)</name>
    <dbReference type="NCBI Taxonomy" id="269798"/>
    <lineage>
        <taxon>Bacteria</taxon>
        <taxon>Pseudomonadati</taxon>
        <taxon>Bacteroidota</taxon>
        <taxon>Cytophagia</taxon>
        <taxon>Cytophagales</taxon>
        <taxon>Cytophagaceae</taxon>
        <taxon>Cytophaga</taxon>
    </lineage>
</organism>
<accession>A0A6N4SSZ5</accession>
<dbReference type="SMART" id="SM00463">
    <property type="entry name" value="SMR"/>
    <property type="match status" value="1"/>
</dbReference>
<dbReference type="EMBL" id="CP000383">
    <property type="protein sequence ID" value="ABG59505.1"/>
    <property type="molecule type" value="Genomic_DNA"/>
</dbReference>
<keyword evidence="3" id="KW-1185">Reference proteome</keyword>
<dbReference type="Pfam" id="PF01713">
    <property type="entry name" value="Smr"/>
    <property type="match status" value="1"/>
</dbReference>
<dbReference type="InterPro" id="IPR036063">
    <property type="entry name" value="Smr_dom_sf"/>
</dbReference>
<feature type="domain" description="Smr" evidence="1">
    <location>
        <begin position="103"/>
        <end position="150"/>
    </location>
</feature>
<proteinExistence type="predicted"/>
<gene>
    <name evidence="2" type="ordered locus">CHU_2242</name>
</gene>
<dbReference type="InterPro" id="IPR002625">
    <property type="entry name" value="Smr_dom"/>
</dbReference>
<evidence type="ECO:0000313" key="2">
    <source>
        <dbReference type="EMBL" id="ABG59505.1"/>
    </source>
</evidence>
<dbReference type="InterPro" id="IPR046893">
    <property type="entry name" value="MSSS"/>
</dbReference>
<dbReference type="RefSeq" id="WP_011585622.1">
    <property type="nucleotide sequence ID" value="NC_008255.1"/>
</dbReference>
<protein>
    <submittedName>
        <fullName evidence="2">Mismatch repair ATPase, MutS family</fullName>
    </submittedName>
</protein>
<dbReference type="SUPFAM" id="SSF160443">
    <property type="entry name" value="SMR domain-like"/>
    <property type="match status" value="1"/>
</dbReference>
<dbReference type="PROSITE" id="PS50828">
    <property type="entry name" value="SMR"/>
    <property type="match status" value="1"/>
</dbReference>
<dbReference type="AlphaFoldDB" id="A0A6N4SSZ5"/>
<evidence type="ECO:0000259" key="1">
    <source>
        <dbReference type="PROSITE" id="PS50828"/>
    </source>
</evidence>
<sequence length="151" mass="16824">MKIGDHVHIDGYEGVGEIIAIKGTNAEVAMGILKMKVKLDQLSPAGDDEWEEDEVEKTSYEGVDTRAKMQTFQFELDVRGKMRDELIPLLTTWADDAILIGATKAKIVHGRGNGVLRDTVRSFLKKYKEVEKLENEEGGWGDGVTLVTFRA</sequence>
<name>A0A6N4SSZ5_CYTH3</name>